<dbReference type="AlphaFoldDB" id="A0A7X6LZP1"/>
<evidence type="ECO:0000313" key="2">
    <source>
        <dbReference type="Proteomes" id="UP000523447"/>
    </source>
</evidence>
<comment type="caution">
    <text evidence="1">The sequence shown here is derived from an EMBL/GenBank/DDBJ whole genome shotgun (WGS) entry which is preliminary data.</text>
</comment>
<protein>
    <submittedName>
        <fullName evidence="1">Uncharacterized protein</fullName>
    </submittedName>
</protein>
<evidence type="ECO:0000313" key="1">
    <source>
        <dbReference type="EMBL" id="NKY86727.1"/>
    </source>
</evidence>
<name>A0A7X6LZP1_9NOCA</name>
<dbReference type="Proteomes" id="UP000523447">
    <property type="component" value="Unassembled WGS sequence"/>
</dbReference>
<proteinExistence type="predicted"/>
<gene>
    <name evidence="1" type="ORF">HGA07_13925</name>
</gene>
<keyword evidence="2" id="KW-1185">Reference proteome</keyword>
<sequence length="109" mass="12130">MRGSHAPSPAERLLAEIYEAGYSSVDDFIDRLRIRPRRAGSVHGRHAAPVDPFDDTVELHLPLESPNPLAGLSHWYPEAGRADEVDPTAVTTEFPAIQRIWVIPERHAS</sequence>
<reference evidence="1 2" key="1">
    <citation type="submission" date="2020-04" db="EMBL/GenBank/DDBJ databases">
        <title>MicrobeNet Type strains.</title>
        <authorList>
            <person name="Nicholson A.C."/>
        </authorList>
    </citation>
    <scope>NUCLEOTIDE SEQUENCE [LARGE SCALE GENOMIC DNA]</scope>
    <source>
        <strain evidence="1 2">DSM 44445</strain>
    </source>
</reference>
<dbReference type="RefSeq" id="WP_040723650.1">
    <property type="nucleotide sequence ID" value="NZ_CAWPHS010000004.1"/>
</dbReference>
<accession>A0A7X6LZP1</accession>
<organism evidence="1 2">
    <name type="scientific">Nocardia veterana</name>
    <dbReference type="NCBI Taxonomy" id="132249"/>
    <lineage>
        <taxon>Bacteria</taxon>
        <taxon>Bacillati</taxon>
        <taxon>Actinomycetota</taxon>
        <taxon>Actinomycetes</taxon>
        <taxon>Mycobacteriales</taxon>
        <taxon>Nocardiaceae</taxon>
        <taxon>Nocardia</taxon>
    </lineage>
</organism>
<dbReference type="EMBL" id="JAAXPE010000012">
    <property type="protein sequence ID" value="NKY86727.1"/>
    <property type="molecule type" value="Genomic_DNA"/>
</dbReference>